<dbReference type="Pfam" id="PF01370">
    <property type="entry name" value="Epimerase"/>
    <property type="match status" value="1"/>
</dbReference>
<comment type="caution">
    <text evidence="5">The sequence shown here is derived from an EMBL/GenBank/DDBJ whole genome shotgun (WGS) entry which is preliminary data.</text>
</comment>
<evidence type="ECO:0000256" key="3">
    <source>
        <dbReference type="SAM" id="Phobius"/>
    </source>
</evidence>
<keyword evidence="3" id="KW-0812">Transmembrane</keyword>
<evidence type="ECO:0000313" key="6">
    <source>
        <dbReference type="Proteomes" id="UP000324241"/>
    </source>
</evidence>
<evidence type="ECO:0000256" key="1">
    <source>
        <dbReference type="ARBA" id="ARBA00023002"/>
    </source>
</evidence>
<feature type="transmembrane region" description="Helical" evidence="3">
    <location>
        <begin position="12"/>
        <end position="33"/>
    </location>
</feature>
<dbReference type="EMBL" id="QUQM01000004">
    <property type="protein sequence ID" value="KAA8646815.1"/>
    <property type="molecule type" value="Genomic_DNA"/>
</dbReference>
<keyword evidence="3" id="KW-1133">Transmembrane helix</keyword>
<reference evidence="5 6" key="1">
    <citation type="submission" date="2019-08" db="EMBL/GenBank/DDBJ databases">
        <title>The genome sequence of a newly discovered highly antifungal drug resistant Aspergillus species, Aspergillus tanneri NIH 1004.</title>
        <authorList>
            <person name="Mounaud S."/>
            <person name="Singh I."/>
            <person name="Joardar V."/>
            <person name="Pakala S."/>
            <person name="Pakala S."/>
            <person name="Venepally P."/>
            <person name="Chung J.K."/>
            <person name="Losada L."/>
            <person name="Nierman W.C."/>
        </authorList>
    </citation>
    <scope>NUCLEOTIDE SEQUENCE [LARGE SCALE GENOMIC DNA]</scope>
    <source>
        <strain evidence="5 6">NIH1004</strain>
    </source>
</reference>
<comment type="similarity">
    <text evidence="2">Belongs to the NAD(P)-dependent epimerase/dehydratase family. Dihydroflavonol-4-reductase subfamily.</text>
</comment>
<sequence length="329" mass="36321">MLSSHYSIPPGALVLVTGANGYIASHVINLLLFSGYKVRGTIREPKPWLDDFFNAKHGQDKYESVVIPKLEDDGALNNCMEGICGVLHVASDMSYNPDPNVVIPNVVAATLNVLAAAARAPSVKRVVLTSSVLAALDGNDDEMVADAAWNPSTPDTLKPPVVYAASKVHGEQAAWRWIEENQPHFGFNTVLPNMNFGRLFMPEKQRSSMGFTRSLLRGDDLVMNIIPPQWYVDVEDTARLHAIALLHPQVISERLFACAAPFTWDQVLQTMRHLQPQNRLIPDKAPASTKRDIRVLPSQRAESLLKEFYGKPGWTTLEESLTAGIVDTD</sequence>
<dbReference type="InterPro" id="IPR050425">
    <property type="entry name" value="NAD(P)_dehydrat-like"/>
</dbReference>
<gene>
    <name evidence="5" type="ORF">ATNIH1004_005490</name>
</gene>
<dbReference type="VEuPathDB" id="FungiDB:EYZ11_008592"/>
<dbReference type="InterPro" id="IPR001509">
    <property type="entry name" value="Epimerase_deHydtase"/>
</dbReference>
<dbReference type="RefSeq" id="XP_033426176.1">
    <property type="nucleotide sequence ID" value="XM_033570144.1"/>
</dbReference>
<dbReference type="VEuPathDB" id="FungiDB:EYZ11_008591"/>
<dbReference type="InterPro" id="IPR036291">
    <property type="entry name" value="NAD(P)-bd_dom_sf"/>
</dbReference>
<name>A0A5M9MIH0_9EURO</name>
<dbReference type="AlphaFoldDB" id="A0A5M9MIH0"/>
<dbReference type="PANTHER" id="PTHR10366:SF562">
    <property type="entry name" value="ALDEHYDE REDUCTASE II (AFU_ORTHOLOGUE AFUA_1G11360)"/>
    <property type="match status" value="1"/>
</dbReference>
<dbReference type="PANTHER" id="PTHR10366">
    <property type="entry name" value="NAD DEPENDENT EPIMERASE/DEHYDRATASE"/>
    <property type="match status" value="1"/>
</dbReference>
<organism evidence="5 6">
    <name type="scientific">Aspergillus tanneri</name>
    <dbReference type="NCBI Taxonomy" id="1220188"/>
    <lineage>
        <taxon>Eukaryota</taxon>
        <taxon>Fungi</taxon>
        <taxon>Dikarya</taxon>
        <taxon>Ascomycota</taxon>
        <taxon>Pezizomycotina</taxon>
        <taxon>Eurotiomycetes</taxon>
        <taxon>Eurotiomycetidae</taxon>
        <taxon>Eurotiales</taxon>
        <taxon>Aspergillaceae</taxon>
        <taxon>Aspergillus</taxon>
        <taxon>Aspergillus subgen. Circumdati</taxon>
    </lineage>
</organism>
<dbReference type="SUPFAM" id="SSF51735">
    <property type="entry name" value="NAD(P)-binding Rossmann-fold domains"/>
    <property type="match status" value="1"/>
</dbReference>
<dbReference type="GO" id="GO:0016616">
    <property type="term" value="F:oxidoreductase activity, acting on the CH-OH group of donors, NAD or NADP as acceptor"/>
    <property type="evidence" value="ECO:0007669"/>
    <property type="project" value="TreeGrafter"/>
</dbReference>
<evidence type="ECO:0000256" key="2">
    <source>
        <dbReference type="ARBA" id="ARBA00023445"/>
    </source>
</evidence>
<protein>
    <recommendedName>
        <fullName evidence="4">NAD-dependent epimerase/dehydratase domain-containing protein</fullName>
    </recommendedName>
</protein>
<dbReference type="OrthoDB" id="2735536at2759"/>
<keyword evidence="1" id="KW-0560">Oxidoreductase</keyword>
<proteinExistence type="inferred from homology"/>
<keyword evidence="3" id="KW-0472">Membrane</keyword>
<feature type="domain" description="NAD-dependent epimerase/dehydratase" evidence="4">
    <location>
        <begin position="14"/>
        <end position="250"/>
    </location>
</feature>
<dbReference type="GeneID" id="54328192"/>
<evidence type="ECO:0000313" key="5">
    <source>
        <dbReference type="EMBL" id="KAA8646815.1"/>
    </source>
</evidence>
<accession>A0A5M9MIH0</accession>
<dbReference type="Proteomes" id="UP000324241">
    <property type="component" value="Unassembled WGS sequence"/>
</dbReference>
<dbReference type="Gene3D" id="3.40.50.720">
    <property type="entry name" value="NAD(P)-binding Rossmann-like Domain"/>
    <property type="match status" value="1"/>
</dbReference>
<evidence type="ECO:0000259" key="4">
    <source>
        <dbReference type="Pfam" id="PF01370"/>
    </source>
</evidence>